<organism evidence="2 3">
    <name type="scientific">Brassicogethes aeneus</name>
    <name type="common">Rape pollen beetle</name>
    <name type="synonym">Meligethes aeneus</name>
    <dbReference type="NCBI Taxonomy" id="1431903"/>
    <lineage>
        <taxon>Eukaryota</taxon>
        <taxon>Metazoa</taxon>
        <taxon>Ecdysozoa</taxon>
        <taxon>Arthropoda</taxon>
        <taxon>Hexapoda</taxon>
        <taxon>Insecta</taxon>
        <taxon>Pterygota</taxon>
        <taxon>Neoptera</taxon>
        <taxon>Endopterygota</taxon>
        <taxon>Coleoptera</taxon>
        <taxon>Polyphaga</taxon>
        <taxon>Cucujiformia</taxon>
        <taxon>Nitidulidae</taxon>
        <taxon>Meligethinae</taxon>
        <taxon>Brassicogethes</taxon>
    </lineage>
</organism>
<dbReference type="Proteomes" id="UP001154078">
    <property type="component" value="Chromosome 10"/>
</dbReference>
<protein>
    <recommendedName>
        <fullName evidence="1">Ciliogenesis-associated TTC17-interacting protein N-terminal domain-containing protein</fullName>
    </recommendedName>
</protein>
<evidence type="ECO:0000313" key="2">
    <source>
        <dbReference type="EMBL" id="CAH0548770.1"/>
    </source>
</evidence>
<gene>
    <name evidence="2" type="ORF">MELIAE_LOCUS2174</name>
</gene>
<dbReference type="OrthoDB" id="6334211at2759"/>
<keyword evidence="3" id="KW-1185">Reference proteome</keyword>
<proteinExistence type="predicted"/>
<reference evidence="2" key="1">
    <citation type="submission" date="2021-12" db="EMBL/GenBank/DDBJ databases">
        <authorList>
            <person name="King R."/>
        </authorList>
    </citation>
    <scope>NUCLEOTIDE SEQUENCE</scope>
</reference>
<sequence>MLNEKIKANHYKFLVHISSHFNCGYEAGSDMTSWVNRDFHTVEEKRKEYIFDDEETGRQKTCYTGMQHNKYYVRNTCSRNEIDKRRYYSMIKMKNYISEGANFVMMRYMVIARYIGTFELSTMYLNGDLCRNIYESKGPRVVKIDGNNVEAYKIHRTIIEECGTVHRIATLFSTHGRIITQEWEGNPFVLNINPKLKLDNAVFLPRFEYEELEENWKNDLGLLAKYTDIKTNAELKCRTYMQDHPEVKEAIADYMQHVLLLKPSKIMEFTCEYFKRYLPLQSYRGNTFSPDEDDLEFYMSL</sequence>
<name>A0A9P0AV54_BRAAE</name>
<evidence type="ECO:0000313" key="3">
    <source>
        <dbReference type="Proteomes" id="UP001154078"/>
    </source>
</evidence>
<dbReference type="PANTHER" id="PTHR15505">
    <property type="entry name" value="RIIA DOMAIN-CONTAINING PROTEIN 1"/>
    <property type="match status" value="1"/>
</dbReference>
<feature type="domain" description="Ciliogenesis-associated TTC17-interacting protein N-terminal" evidence="1">
    <location>
        <begin position="10"/>
        <end position="181"/>
    </location>
</feature>
<evidence type="ECO:0000259" key="1">
    <source>
        <dbReference type="Pfam" id="PF21772"/>
    </source>
</evidence>
<accession>A0A9P0AV54</accession>
<dbReference type="CDD" id="cd22973">
    <property type="entry name" value="DD_CATIP"/>
    <property type="match status" value="1"/>
</dbReference>
<dbReference type="EMBL" id="OV121141">
    <property type="protein sequence ID" value="CAH0548770.1"/>
    <property type="molecule type" value="Genomic_DNA"/>
</dbReference>
<dbReference type="InterPro" id="IPR048777">
    <property type="entry name" value="CATIP_N"/>
</dbReference>
<dbReference type="AlphaFoldDB" id="A0A9P0AV54"/>
<dbReference type="Pfam" id="PF21772">
    <property type="entry name" value="CATIP_N"/>
    <property type="match status" value="1"/>
</dbReference>
<dbReference type="PANTHER" id="PTHR15505:SF4">
    <property type="entry name" value="RIIA DOMAIN-CONTAINING PROTEIN 1"/>
    <property type="match status" value="1"/>
</dbReference>
<dbReference type="InterPro" id="IPR047501">
    <property type="entry name" value="DD_CATIP"/>
</dbReference>